<reference evidence="1 2" key="1">
    <citation type="submission" date="2015-07" db="EMBL/GenBank/DDBJ databases">
        <title>Comparative genomics of the Sigatoka disease complex on banana suggests a link between parallel evolutionary changes in Pseudocercospora fijiensis and Pseudocercospora eumusae and increased virulence on the banana host.</title>
        <authorList>
            <person name="Chang T.-C."/>
            <person name="Salvucci A."/>
            <person name="Crous P.W."/>
            <person name="Stergiopoulos I."/>
        </authorList>
    </citation>
    <scope>NUCLEOTIDE SEQUENCE [LARGE SCALE GENOMIC DNA]</scope>
    <source>
        <strain evidence="1 2">CBS 116634</strain>
    </source>
</reference>
<proteinExistence type="predicted"/>
<dbReference type="OrthoDB" id="3341590at2759"/>
<protein>
    <submittedName>
        <fullName evidence="1">Uncharacterized protein</fullName>
    </submittedName>
</protein>
<dbReference type="STRING" id="113226.A0A139IPN3"/>
<gene>
    <name evidence="1" type="ORF">AC579_1331</name>
</gene>
<accession>A0A139IPN3</accession>
<dbReference type="SUPFAM" id="SSF54416">
    <property type="entry name" value="Amine oxidase N-terminal region"/>
    <property type="match status" value="1"/>
</dbReference>
<dbReference type="AlphaFoldDB" id="A0A139IPN3"/>
<dbReference type="GO" id="GO:0048038">
    <property type="term" value="F:quinone binding"/>
    <property type="evidence" value="ECO:0007669"/>
    <property type="project" value="InterPro"/>
</dbReference>
<dbReference type="EMBL" id="LFZO01000035">
    <property type="protein sequence ID" value="KXT16514.1"/>
    <property type="molecule type" value="Genomic_DNA"/>
</dbReference>
<dbReference type="GO" id="GO:0009308">
    <property type="term" value="P:amine metabolic process"/>
    <property type="evidence" value="ECO:0007669"/>
    <property type="project" value="InterPro"/>
</dbReference>
<comment type="caution">
    <text evidence="1">The sequence shown here is derived from an EMBL/GenBank/DDBJ whole genome shotgun (WGS) entry which is preliminary data.</text>
</comment>
<dbReference type="GO" id="GO:0005507">
    <property type="term" value="F:copper ion binding"/>
    <property type="evidence" value="ECO:0007669"/>
    <property type="project" value="InterPro"/>
</dbReference>
<name>A0A139IPN3_9PEZI</name>
<dbReference type="InterPro" id="IPR016182">
    <property type="entry name" value="Cu_amine_oxidase_N-reg"/>
</dbReference>
<evidence type="ECO:0000313" key="1">
    <source>
        <dbReference type="EMBL" id="KXT16514.1"/>
    </source>
</evidence>
<dbReference type="Gene3D" id="3.10.450.40">
    <property type="match status" value="2"/>
</dbReference>
<evidence type="ECO:0000313" key="2">
    <source>
        <dbReference type="Proteomes" id="UP000073492"/>
    </source>
</evidence>
<organism evidence="1 2">
    <name type="scientific">Pseudocercospora musae</name>
    <dbReference type="NCBI Taxonomy" id="113226"/>
    <lineage>
        <taxon>Eukaryota</taxon>
        <taxon>Fungi</taxon>
        <taxon>Dikarya</taxon>
        <taxon>Ascomycota</taxon>
        <taxon>Pezizomycotina</taxon>
        <taxon>Dothideomycetes</taxon>
        <taxon>Dothideomycetidae</taxon>
        <taxon>Mycosphaerellales</taxon>
        <taxon>Mycosphaerellaceae</taxon>
        <taxon>Pseudocercospora</taxon>
    </lineage>
</organism>
<dbReference type="Proteomes" id="UP000073492">
    <property type="component" value="Unassembled WGS sequence"/>
</dbReference>
<keyword evidence="2" id="KW-1185">Reference proteome</keyword>
<sequence>MTKTRVVLTNDEAASVNNWLCHQADLNLTISDEAGEWHNTVLLVELQPLNKTLALAYIDGGGPESHRYAHVVLDCRATTQATYSNILPLKFDLTRKTGGTVRNLDASSYTQSAWIHNITGSISDITMSLWKGFANGFDAGNPDVCGIDPLWQCEDDGKLKMTYWATFWNHAVNEIDARPFCR</sequence>
<dbReference type="GO" id="GO:0008131">
    <property type="term" value="F:primary methylamine oxidase activity"/>
    <property type="evidence" value="ECO:0007669"/>
    <property type="project" value="InterPro"/>
</dbReference>